<evidence type="ECO:0000256" key="2">
    <source>
        <dbReference type="ARBA" id="ARBA00005582"/>
    </source>
</evidence>
<evidence type="ECO:0000256" key="1">
    <source>
        <dbReference type="ARBA" id="ARBA00001946"/>
    </source>
</evidence>
<comment type="similarity">
    <text evidence="2 4">Belongs to the Nudix hydrolase family.</text>
</comment>
<dbReference type="InterPro" id="IPR020476">
    <property type="entry name" value="Nudix_hydrolase"/>
</dbReference>
<dbReference type="SUPFAM" id="SSF55811">
    <property type="entry name" value="Nudix"/>
    <property type="match status" value="1"/>
</dbReference>
<dbReference type="PROSITE" id="PS00893">
    <property type="entry name" value="NUDIX_BOX"/>
    <property type="match status" value="1"/>
</dbReference>
<keyword evidence="3 4" id="KW-0378">Hydrolase</keyword>
<sequence length="156" mass="17445">MARIDHYNDPNAPTANSIHPAVSAIVRDEAGHLLMIRRTDNNKYALPGGGQDIGETLSQAVIREVEEETGVQVEVTGLVGLYSNPSHVIEYDDGEVRQEFSICFYAKYIGGELRTSSESREVKWIAPARLQELEIHPSIRLRIEHGLADRAQPYFT</sequence>
<evidence type="ECO:0000313" key="6">
    <source>
        <dbReference type="EMBL" id="GHH36800.1"/>
    </source>
</evidence>
<dbReference type="GO" id="GO:0016787">
    <property type="term" value="F:hydrolase activity"/>
    <property type="evidence" value="ECO:0007669"/>
    <property type="project" value="UniProtKB-KW"/>
</dbReference>
<evidence type="ECO:0000256" key="4">
    <source>
        <dbReference type="RuleBase" id="RU003476"/>
    </source>
</evidence>
<dbReference type="PANTHER" id="PTHR43046">
    <property type="entry name" value="GDP-MANNOSE MANNOSYL HYDROLASE"/>
    <property type="match status" value="1"/>
</dbReference>
<dbReference type="Proteomes" id="UP000605568">
    <property type="component" value="Unassembled WGS sequence"/>
</dbReference>
<dbReference type="PRINTS" id="PR00502">
    <property type="entry name" value="NUDIXFAMILY"/>
</dbReference>
<proteinExistence type="inferred from homology"/>
<dbReference type="CDD" id="cd02883">
    <property type="entry name" value="NUDIX_Hydrolase"/>
    <property type="match status" value="1"/>
</dbReference>
<dbReference type="PANTHER" id="PTHR43046:SF16">
    <property type="entry name" value="ADP-RIBOSE PYROPHOSPHATASE YJHB-RELATED"/>
    <property type="match status" value="1"/>
</dbReference>
<feature type="domain" description="Nudix hydrolase" evidence="5">
    <location>
        <begin position="17"/>
        <end position="147"/>
    </location>
</feature>
<comment type="cofactor">
    <cofactor evidence="1">
        <name>Mg(2+)</name>
        <dbReference type="ChEBI" id="CHEBI:18420"/>
    </cofactor>
</comment>
<dbReference type="PROSITE" id="PS51462">
    <property type="entry name" value="NUDIX"/>
    <property type="match status" value="1"/>
</dbReference>
<comment type="caution">
    <text evidence="6">The sequence shown here is derived from an EMBL/GenBank/DDBJ whole genome shotgun (WGS) entry which is preliminary data.</text>
</comment>
<evidence type="ECO:0000313" key="7">
    <source>
        <dbReference type="Proteomes" id="UP000605568"/>
    </source>
</evidence>
<keyword evidence="7" id="KW-1185">Reference proteome</keyword>
<dbReference type="Pfam" id="PF00293">
    <property type="entry name" value="NUDIX"/>
    <property type="match status" value="1"/>
</dbReference>
<dbReference type="Gene3D" id="3.90.79.10">
    <property type="entry name" value="Nucleoside Triphosphate Pyrophosphohydrolase"/>
    <property type="match status" value="1"/>
</dbReference>
<dbReference type="EMBL" id="BNAR01000003">
    <property type="protein sequence ID" value="GHH36800.1"/>
    <property type="molecule type" value="Genomic_DNA"/>
</dbReference>
<gene>
    <name evidence="6" type="ORF">GCM10017774_24360</name>
</gene>
<name>A0ABQ3MAX5_9PSEU</name>
<reference evidence="7" key="1">
    <citation type="journal article" date="2019" name="Int. J. Syst. Evol. Microbiol.">
        <title>The Global Catalogue of Microorganisms (GCM) 10K type strain sequencing project: providing services to taxonomists for standard genome sequencing and annotation.</title>
        <authorList>
            <consortium name="The Broad Institute Genomics Platform"/>
            <consortium name="The Broad Institute Genome Sequencing Center for Infectious Disease"/>
            <person name="Wu L."/>
            <person name="Ma J."/>
        </authorList>
    </citation>
    <scope>NUCLEOTIDE SEQUENCE [LARGE SCALE GENOMIC DNA]</scope>
    <source>
        <strain evidence="7">CGMCC 4.7367</strain>
    </source>
</reference>
<accession>A0ABQ3MAX5</accession>
<dbReference type="InterPro" id="IPR000086">
    <property type="entry name" value="NUDIX_hydrolase_dom"/>
</dbReference>
<dbReference type="RefSeq" id="WP_191297990.1">
    <property type="nucleotide sequence ID" value="NZ_BNAR01000003.1"/>
</dbReference>
<organism evidence="6 7">
    <name type="scientific">Lentzea cavernae</name>
    <dbReference type="NCBI Taxonomy" id="2020703"/>
    <lineage>
        <taxon>Bacteria</taxon>
        <taxon>Bacillati</taxon>
        <taxon>Actinomycetota</taxon>
        <taxon>Actinomycetes</taxon>
        <taxon>Pseudonocardiales</taxon>
        <taxon>Pseudonocardiaceae</taxon>
        <taxon>Lentzea</taxon>
    </lineage>
</organism>
<evidence type="ECO:0000256" key="3">
    <source>
        <dbReference type="ARBA" id="ARBA00022801"/>
    </source>
</evidence>
<dbReference type="InterPro" id="IPR015797">
    <property type="entry name" value="NUDIX_hydrolase-like_dom_sf"/>
</dbReference>
<evidence type="ECO:0000259" key="5">
    <source>
        <dbReference type="PROSITE" id="PS51462"/>
    </source>
</evidence>
<dbReference type="InterPro" id="IPR020084">
    <property type="entry name" value="NUDIX_hydrolase_CS"/>
</dbReference>
<protein>
    <submittedName>
        <fullName evidence="6">NUDIX hydrolase</fullName>
    </submittedName>
</protein>